<feature type="region of interest" description="Disordered" evidence="8">
    <location>
        <begin position="586"/>
        <end position="619"/>
    </location>
</feature>
<evidence type="ECO:0000256" key="7">
    <source>
        <dbReference type="ARBA" id="ARBA00023242"/>
    </source>
</evidence>
<keyword evidence="5" id="KW-0479">Metal-binding</keyword>
<dbReference type="GO" id="GO:0004518">
    <property type="term" value="F:nuclease activity"/>
    <property type="evidence" value="ECO:0007669"/>
    <property type="project" value="UniProtKB-KW"/>
</dbReference>
<feature type="compositionally biased region" description="Gly residues" evidence="8">
    <location>
        <begin position="101"/>
        <end position="117"/>
    </location>
</feature>
<evidence type="ECO:0000256" key="8">
    <source>
        <dbReference type="SAM" id="MobiDB-lite"/>
    </source>
</evidence>
<comment type="similarity">
    <text evidence="3">Belongs to the HARBI1 family.</text>
</comment>
<feature type="domain" description="DDE Tnp4" evidence="9">
    <location>
        <begin position="260"/>
        <end position="416"/>
    </location>
</feature>
<evidence type="ECO:0000256" key="6">
    <source>
        <dbReference type="ARBA" id="ARBA00022801"/>
    </source>
</evidence>
<protein>
    <recommendedName>
        <fullName evidence="9">DDE Tnp4 domain-containing protein</fullName>
    </recommendedName>
</protein>
<dbReference type="GO" id="GO:0005634">
    <property type="term" value="C:nucleus"/>
    <property type="evidence" value="ECO:0007669"/>
    <property type="project" value="UniProtKB-SubCell"/>
</dbReference>
<keyword evidence="4" id="KW-0540">Nuclease</keyword>
<feature type="compositionally biased region" description="Pro residues" evidence="8">
    <location>
        <begin position="608"/>
        <end position="619"/>
    </location>
</feature>
<evidence type="ECO:0000256" key="2">
    <source>
        <dbReference type="ARBA" id="ARBA00004123"/>
    </source>
</evidence>
<evidence type="ECO:0000256" key="5">
    <source>
        <dbReference type="ARBA" id="ARBA00022723"/>
    </source>
</evidence>
<dbReference type="EMBL" id="JARYMX010000008">
    <property type="protein sequence ID" value="KAJ9538446.1"/>
    <property type="molecule type" value="Genomic_DNA"/>
</dbReference>
<dbReference type="InterPro" id="IPR045249">
    <property type="entry name" value="HARBI1-like"/>
</dbReference>
<keyword evidence="7" id="KW-0539">Nucleus</keyword>
<feature type="region of interest" description="Disordered" evidence="8">
    <location>
        <begin position="101"/>
        <end position="120"/>
    </location>
</feature>
<dbReference type="PANTHER" id="PTHR22930">
    <property type="match status" value="1"/>
</dbReference>
<organism evidence="10 11">
    <name type="scientific">Centaurea solstitialis</name>
    <name type="common">yellow star-thistle</name>
    <dbReference type="NCBI Taxonomy" id="347529"/>
    <lineage>
        <taxon>Eukaryota</taxon>
        <taxon>Viridiplantae</taxon>
        <taxon>Streptophyta</taxon>
        <taxon>Embryophyta</taxon>
        <taxon>Tracheophyta</taxon>
        <taxon>Spermatophyta</taxon>
        <taxon>Magnoliopsida</taxon>
        <taxon>eudicotyledons</taxon>
        <taxon>Gunneridae</taxon>
        <taxon>Pentapetalae</taxon>
        <taxon>asterids</taxon>
        <taxon>campanulids</taxon>
        <taxon>Asterales</taxon>
        <taxon>Asteraceae</taxon>
        <taxon>Carduoideae</taxon>
        <taxon>Cardueae</taxon>
        <taxon>Centaureinae</taxon>
        <taxon>Centaurea</taxon>
    </lineage>
</organism>
<reference evidence="10" key="1">
    <citation type="submission" date="2023-03" db="EMBL/GenBank/DDBJ databases">
        <title>Chromosome-scale reference genome and RAD-based genetic map of yellow starthistle (Centaurea solstitialis) reveal putative structural variation and QTLs associated with invader traits.</title>
        <authorList>
            <person name="Reatini B."/>
            <person name="Cang F.A."/>
            <person name="Jiang Q."/>
            <person name="Mckibben M.T.W."/>
            <person name="Barker M.S."/>
            <person name="Rieseberg L.H."/>
            <person name="Dlugosch K.M."/>
        </authorList>
    </citation>
    <scope>NUCLEOTIDE SEQUENCE</scope>
    <source>
        <strain evidence="10">CAN-66</strain>
        <tissue evidence="10">Leaf</tissue>
    </source>
</reference>
<keyword evidence="6" id="KW-0378">Hydrolase</keyword>
<evidence type="ECO:0000256" key="4">
    <source>
        <dbReference type="ARBA" id="ARBA00022722"/>
    </source>
</evidence>
<evidence type="ECO:0000256" key="1">
    <source>
        <dbReference type="ARBA" id="ARBA00001968"/>
    </source>
</evidence>
<dbReference type="GO" id="GO:0046872">
    <property type="term" value="F:metal ion binding"/>
    <property type="evidence" value="ECO:0007669"/>
    <property type="project" value="UniProtKB-KW"/>
</dbReference>
<evidence type="ECO:0000256" key="3">
    <source>
        <dbReference type="ARBA" id="ARBA00006958"/>
    </source>
</evidence>
<name>A0AA38W7V6_9ASTR</name>
<evidence type="ECO:0000313" key="10">
    <source>
        <dbReference type="EMBL" id="KAJ9538446.1"/>
    </source>
</evidence>
<evidence type="ECO:0000259" key="9">
    <source>
        <dbReference type="Pfam" id="PF13359"/>
    </source>
</evidence>
<accession>A0AA38W7V6</accession>
<proteinExistence type="inferred from homology"/>
<dbReference type="Pfam" id="PF13359">
    <property type="entry name" value="DDE_Tnp_4"/>
    <property type="match status" value="1"/>
</dbReference>
<comment type="cofactor">
    <cofactor evidence="1">
        <name>a divalent metal cation</name>
        <dbReference type="ChEBI" id="CHEBI:60240"/>
    </cofactor>
</comment>
<dbReference type="PANTHER" id="PTHR22930:SF288">
    <property type="entry name" value="HARBINGER TRANSPOSASE-DERIVED NUCLEASE DOMAIN-CONTAINING PROTEIN"/>
    <property type="match status" value="1"/>
</dbReference>
<dbReference type="GO" id="GO:0016787">
    <property type="term" value="F:hydrolase activity"/>
    <property type="evidence" value="ECO:0007669"/>
    <property type="project" value="UniProtKB-KW"/>
</dbReference>
<dbReference type="InterPro" id="IPR027806">
    <property type="entry name" value="HARBI1_dom"/>
</dbReference>
<keyword evidence="11" id="KW-1185">Reference proteome</keyword>
<sequence>MNINNKSMQQKRRKIAKTEVANGVVEDIIKGKQEINPTQESTKVVTSLFFLNDQEKIDKIDDGLDKSIRVRKRKSQTPSIVSDSIAEPDLGYDLNLGTSSSGGGAAAKGGGGGGGDGPQRRLWVKNRSQDWWDKYNSADFPETEFRKAFRMGKDTFELICNELTSAIAKENTMLRDAVPVRQRVAVCIWRLATGESLRLVSKRFGLGISTCHKLVLEVCSAIKDVLMPKYLQWPNDGSMRVISNEFDSLSGIPNVVGSMYTTHIPIIAPKVNVSAYFNKRHTEKRQKTCYSVTIQGVVDPSGVFTDVCIGWPGSMPDDQVLENSALYQRANGGLLKGVWIVGGCGYPLMDWVLVPYKQPHLTWTQHAFNEKIGEIQKVSKDAFGRLKGRWSCLQKRTEMKLQDLPVVLGACCVLHNICEIRSEKIEPQLMIEVVDDEMVPENGLSENVWVGSPIHRGCHKAKRSTAGGLQNLKPAGFQVGRAGDHSPMDPSINLMQNKGMDMSRLEYSQAIGCVMYAMTSTRLDIAYAVRRLSRWLQPCSKEMSRAKYSSFSIKSKTSAGFTVVADDNNKLTASLCSTCPAICNPSPPSNSNSKPPPLITTPPAVKSTPPPPRTPVLSHAPPPPRFYYFDSPGVAPPLPKSSPPPAYISSGGIGNNGGGAPPPPRLVYLPTTETPAGGGVAGQTNYPYPYYMFDSKAANSAFSIGKGLKTSYHCLKF</sequence>
<comment type="caution">
    <text evidence="10">The sequence shown here is derived from an EMBL/GenBank/DDBJ whole genome shotgun (WGS) entry which is preliminary data.</text>
</comment>
<dbReference type="Proteomes" id="UP001172457">
    <property type="component" value="Chromosome 8"/>
</dbReference>
<dbReference type="AlphaFoldDB" id="A0AA38W7V6"/>
<gene>
    <name evidence="10" type="ORF">OSB04_031179</name>
</gene>
<comment type="subcellular location">
    <subcellularLocation>
        <location evidence="2">Nucleus</location>
    </subcellularLocation>
</comment>
<evidence type="ECO:0000313" key="11">
    <source>
        <dbReference type="Proteomes" id="UP001172457"/>
    </source>
</evidence>